<keyword evidence="3" id="KW-1185">Reference proteome</keyword>
<feature type="region of interest" description="Disordered" evidence="1">
    <location>
        <begin position="1"/>
        <end position="34"/>
    </location>
</feature>
<dbReference type="Proteomes" id="UP000319263">
    <property type="component" value="Chromosome"/>
</dbReference>
<sequence>MRTHRPSPHTRGPACGASAATGQPRSGPRSEPTELARRKCGFPLFVKRRILAISSSRSARFDWPLCQCAIFRGEHRASSFFRDKQVGRREHLHVVDAGSRVARDYPAFRDYLRSHPEAATSYAAANGHFCRSAPATATGTWTTRSPSATQS</sequence>
<reference evidence="2 3" key="1">
    <citation type="submission" date="2019-07" db="EMBL/GenBank/DDBJ databases">
        <title>Microlunatus dokdonensis sp. nov. isolated from the rhizospheric soil of the wild plant Elymus tsukushiensis.</title>
        <authorList>
            <person name="Ghim S.-Y."/>
            <person name="Hwang Y.-J."/>
            <person name="Son J.-S."/>
            <person name="Shin J.-H."/>
        </authorList>
    </citation>
    <scope>NUCLEOTIDE SEQUENCE [LARGE SCALE GENOMIC DNA]</scope>
    <source>
        <strain evidence="2 3">KUDC0627</strain>
    </source>
</reference>
<dbReference type="InterPro" id="IPR007344">
    <property type="entry name" value="GrpB/CoaE"/>
</dbReference>
<accession>A0A516PYH6</accession>
<protein>
    <submittedName>
        <fullName evidence="2">GrpB family protein</fullName>
    </submittedName>
</protein>
<dbReference type="KEGG" id="mik:FOE78_09085"/>
<evidence type="ECO:0000313" key="2">
    <source>
        <dbReference type="EMBL" id="QDP96031.1"/>
    </source>
</evidence>
<dbReference type="Pfam" id="PF04229">
    <property type="entry name" value="GrpB"/>
    <property type="match status" value="1"/>
</dbReference>
<dbReference type="AlphaFoldDB" id="A0A516PYH6"/>
<organism evidence="2 3">
    <name type="scientific">Microlunatus elymi</name>
    <dbReference type="NCBI Taxonomy" id="2596828"/>
    <lineage>
        <taxon>Bacteria</taxon>
        <taxon>Bacillati</taxon>
        <taxon>Actinomycetota</taxon>
        <taxon>Actinomycetes</taxon>
        <taxon>Propionibacteriales</taxon>
        <taxon>Propionibacteriaceae</taxon>
        <taxon>Microlunatus</taxon>
    </lineage>
</organism>
<name>A0A516PYH6_9ACTN</name>
<gene>
    <name evidence="2" type="ORF">FOE78_09085</name>
</gene>
<dbReference type="SUPFAM" id="SSF81301">
    <property type="entry name" value="Nucleotidyltransferase"/>
    <property type="match status" value="1"/>
</dbReference>
<dbReference type="EMBL" id="CP041692">
    <property type="protein sequence ID" value="QDP96031.1"/>
    <property type="molecule type" value="Genomic_DNA"/>
</dbReference>
<evidence type="ECO:0000256" key="1">
    <source>
        <dbReference type="SAM" id="MobiDB-lite"/>
    </source>
</evidence>
<dbReference type="OrthoDB" id="9799092at2"/>
<dbReference type="RefSeq" id="WP_143985997.1">
    <property type="nucleotide sequence ID" value="NZ_CP041692.1"/>
</dbReference>
<dbReference type="Gene3D" id="3.30.460.10">
    <property type="entry name" value="Beta Polymerase, domain 2"/>
    <property type="match status" value="1"/>
</dbReference>
<evidence type="ECO:0000313" key="3">
    <source>
        <dbReference type="Proteomes" id="UP000319263"/>
    </source>
</evidence>
<proteinExistence type="predicted"/>
<dbReference type="InterPro" id="IPR043519">
    <property type="entry name" value="NT_sf"/>
</dbReference>